<proteinExistence type="predicted"/>
<name>A0A369J9Y9_HYPMA</name>
<dbReference type="InParanoid" id="A0A369J9Y9"/>
<gene>
    <name evidence="2" type="ORF">Hypma_014484</name>
</gene>
<accession>A0A369J9Y9</accession>
<dbReference type="AlphaFoldDB" id="A0A369J9Y9"/>
<feature type="region of interest" description="Disordered" evidence="1">
    <location>
        <begin position="61"/>
        <end position="81"/>
    </location>
</feature>
<evidence type="ECO:0000256" key="1">
    <source>
        <dbReference type="SAM" id="MobiDB-lite"/>
    </source>
</evidence>
<sequence>MNRITSLSAHRSKFQEHSQIPARHFRIGSRPAVIASYLIIYTWHLAQVGDDSIFYITNYRSGREGGERPSEEIQRTRTESENCHDHHHQKLWRHCGISTYQPGLDACGCRWGYTQCTSHQDSLSISRNIRGPTGFSSSRPIPHTTARVDHPNVIFTARRYRLDETPQLRNTKHASGPLTELLQFKQASKSLVSSPSESTIVFRQKFDGGGDISYSGV</sequence>
<organism evidence="2 3">
    <name type="scientific">Hypsizygus marmoreus</name>
    <name type="common">White beech mushroom</name>
    <name type="synonym">Agaricus marmoreus</name>
    <dbReference type="NCBI Taxonomy" id="39966"/>
    <lineage>
        <taxon>Eukaryota</taxon>
        <taxon>Fungi</taxon>
        <taxon>Dikarya</taxon>
        <taxon>Basidiomycota</taxon>
        <taxon>Agaricomycotina</taxon>
        <taxon>Agaricomycetes</taxon>
        <taxon>Agaricomycetidae</taxon>
        <taxon>Agaricales</taxon>
        <taxon>Tricholomatineae</taxon>
        <taxon>Lyophyllaceae</taxon>
        <taxon>Hypsizygus</taxon>
    </lineage>
</organism>
<reference evidence="2" key="1">
    <citation type="submission" date="2018-04" db="EMBL/GenBank/DDBJ databases">
        <title>Whole genome sequencing of Hypsizygus marmoreus.</title>
        <authorList>
            <person name="Choi I.-G."/>
            <person name="Min B."/>
            <person name="Kim J.-G."/>
            <person name="Kim S."/>
            <person name="Oh Y.-L."/>
            <person name="Kong W.-S."/>
            <person name="Park H."/>
            <person name="Jeong J."/>
            <person name="Song E.-S."/>
        </authorList>
    </citation>
    <scope>NUCLEOTIDE SEQUENCE [LARGE SCALE GENOMIC DNA]</scope>
    <source>
        <strain evidence="2">51987-8</strain>
    </source>
</reference>
<protein>
    <submittedName>
        <fullName evidence="2">Uncharacterized protein</fullName>
    </submittedName>
</protein>
<comment type="caution">
    <text evidence="2">The sequence shown here is derived from an EMBL/GenBank/DDBJ whole genome shotgun (WGS) entry which is preliminary data.</text>
</comment>
<evidence type="ECO:0000313" key="2">
    <source>
        <dbReference type="EMBL" id="RDB18871.1"/>
    </source>
</evidence>
<evidence type="ECO:0000313" key="3">
    <source>
        <dbReference type="Proteomes" id="UP000076154"/>
    </source>
</evidence>
<dbReference type="Proteomes" id="UP000076154">
    <property type="component" value="Unassembled WGS sequence"/>
</dbReference>
<keyword evidence="3" id="KW-1185">Reference proteome</keyword>
<dbReference type="EMBL" id="LUEZ02000087">
    <property type="protein sequence ID" value="RDB18871.1"/>
    <property type="molecule type" value="Genomic_DNA"/>
</dbReference>